<evidence type="ECO:0000256" key="1">
    <source>
        <dbReference type="RuleBase" id="RU367018"/>
    </source>
</evidence>
<name>A0AAN9EJS3_CROPI</name>
<comment type="caution">
    <text evidence="4">The sequence shown here is derived from an EMBL/GenBank/DDBJ whole genome shotgun (WGS) entry which is preliminary data.</text>
</comment>
<evidence type="ECO:0000259" key="3">
    <source>
        <dbReference type="Pfam" id="PF04434"/>
    </source>
</evidence>
<keyword evidence="5" id="KW-1185">Reference proteome</keyword>
<comment type="subcellular location">
    <subcellularLocation>
        <location evidence="1">Nucleus</location>
    </subcellularLocation>
</comment>
<dbReference type="PANTHER" id="PTHR31669:SF292">
    <property type="entry name" value="OS02G0262500 PROTEIN"/>
    <property type="match status" value="1"/>
</dbReference>
<comment type="similarity">
    <text evidence="1">Belongs to the FHY3/FAR1 family.</text>
</comment>
<feature type="domain" description="SWIM-type" evidence="3">
    <location>
        <begin position="80"/>
        <end position="98"/>
    </location>
</feature>
<dbReference type="AlphaFoldDB" id="A0AAN9EJS3"/>
<dbReference type="EMBL" id="JAYWIO010000006">
    <property type="protein sequence ID" value="KAK7255258.1"/>
    <property type="molecule type" value="Genomic_DNA"/>
</dbReference>
<dbReference type="Proteomes" id="UP001372338">
    <property type="component" value="Unassembled WGS sequence"/>
</dbReference>
<dbReference type="GO" id="GO:0006355">
    <property type="term" value="P:regulation of DNA-templated transcription"/>
    <property type="evidence" value="ECO:0007669"/>
    <property type="project" value="UniProtKB-UniRule"/>
</dbReference>
<accession>A0AAN9EJS3</accession>
<dbReference type="PANTHER" id="PTHR31669">
    <property type="entry name" value="PROTEIN FAR1-RELATED SEQUENCE 10-RELATED"/>
    <property type="match status" value="1"/>
</dbReference>
<keyword evidence="1" id="KW-0479">Metal-binding</keyword>
<dbReference type="Pfam" id="PF04434">
    <property type="entry name" value="SWIM"/>
    <property type="match status" value="1"/>
</dbReference>
<dbReference type="GO" id="GO:0008270">
    <property type="term" value="F:zinc ion binding"/>
    <property type="evidence" value="ECO:0007669"/>
    <property type="project" value="UniProtKB-UniRule"/>
</dbReference>
<proteinExistence type="inferred from homology"/>
<dbReference type="InterPro" id="IPR031052">
    <property type="entry name" value="FHY3/FAR1"/>
</dbReference>
<dbReference type="GO" id="GO:0005634">
    <property type="term" value="C:nucleus"/>
    <property type="evidence" value="ECO:0007669"/>
    <property type="project" value="UniProtKB-SubCell"/>
</dbReference>
<feature type="region of interest" description="Disordered" evidence="2">
    <location>
        <begin position="182"/>
        <end position="209"/>
    </location>
</feature>
<evidence type="ECO:0000313" key="5">
    <source>
        <dbReference type="Proteomes" id="UP001372338"/>
    </source>
</evidence>
<keyword evidence="1" id="KW-0863">Zinc-finger</keyword>
<gene>
    <name evidence="4" type="ORF">RIF29_28665</name>
</gene>
<evidence type="ECO:0000313" key="4">
    <source>
        <dbReference type="EMBL" id="KAK7255258.1"/>
    </source>
</evidence>
<protein>
    <recommendedName>
        <fullName evidence="1">Protein FAR1-RELATED SEQUENCE</fullName>
    </recommendedName>
</protein>
<keyword evidence="1" id="KW-0862">Zinc</keyword>
<evidence type="ECO:0000256" key="2">
    <source>
        <dbReference type="SAM" id="MobiDB-lite"/>
    </source>
</evidence>
<comment type="function">
    <text evidence="1">Putative transcription activator involved in regulating light control of development.</text>
</comment>
<reference evidence="4 5" key="1">
    <citation type="submission" date="2024-01" db="EMBL/GenBank/DDBJ databases">
        <title>The genomes of 5 underutilized Papilionoideae crops provide insights into root nodulation and disease resistanc.</title>
        <authorList>
            <person name="Yuan L."/>
        </authorList>
    </citation>
    <scope>NUCLEOTIDE SEQUENCE [LARGE SCALE GENOMIC DNA]</scope>
    <source>
        <strain evidence="4">ZHUSHIDOU_FW_LH</strain>
        <tissue evidence="4">Leaf</tissue>
    </source>
</reference>
<dbReference type="InterPro" id="IPR007527">
    <property type="entry name" value="Znf_SWIM"/>
</dbReference>
<organism evidence="4 5">
    <name type="scientific">Crotalaria pallida</name>
    <name type="common">Smooth rattlebox</name>
    <name type="synonym">Crotalaria striata</name>
    <dbReference type="NCBI Taxonomy" id="3830"/>
    <lineage>
        <taxon>Eukaryota</taxon>
        <taxon>Viridiplantae</taxon>
        <taxon>Streptophyta</taxon>
        <taxon>Embryophyta</taxon>
        <taxon>Tracheophyta</taxon>
        <taxon>Spermatophyta</taxon>
        <taxon>Magnoliopsida</taxon>
        <taxon>eudicotyledons</taxon>
        <taxon>Gunneridae</taxon>
        <taxon>Pentapetalae</taxon>
        <taxon>rosids</taxon>
        <taxon>fabids</taxon>
        <taxon>Fabales</taxon>
        <taxon>Fabaceae</taxon>
        <taxon>Papilionoideae</taxon>
        <taxon>50 kb inversion clade</taxon>
        <taxon>genistoids sensu lato</taxon>
        <taxon>core genistoids</taxon>
        <taxon>Crotalarieae</taxon>
        <taxon>Crotalaria</taxon>
    </lineage>
</organism>
<keyword evidence="1" id="KW-0539">Nucleus</keyword>
<sequence length="209" mass="23428">MYEDSSSNNVGNPPIEIDLGEGVNEVEDDMECEDDMEWEEDVALNGDDMYHIDGIDDIGSVRKAWRVSYDADSLQIKWFCQRFESQGIPCAHIFAVLFFLDIGELPKCIIMGRWTKMAKQGHELAAIEQGNWMGDNLVCSRLGGLMSCCRRLCNLASRNADDYKSVREKVCNEIMLLEGKRDEGGGCSSQGNCSRIMDPTPLKRRGGGR</sequence>